<dbReference type="InterPro" id="IPR051797">
    <property type="entry name" value="TrmB-like"/>
</dbReference>
<reference evidence="2" key="1">
    <citation type="journal article" date="2014" name="Int. J. Syst. Evol. Microbiol.">
        <title>Complete genome sequence of Corynebacterium casei LMG S-19264T (=DSM 44701T), isolated from a smear-ripened cheese.</title>
        <authorList>
            <consortium name="US DOE Joint Genome Institute (JGI-PGF)"/>
            <person name="Walter F."/>
            <person name="Albersmeier A."/>
            <person name="Kalinowski J."/>
            <person name="Ruckert C."/>
        </authorList>
    </citation>
    <scope>NUCLEOTIDE SEQUENCE</scope>
    <source>
        <strain evidence="2">CGMCC 1.10749</strain>
    </source>
</reference>
<name>A0A8H9KRN7_9MICO</name>
<comment type="caution">
    <text evidence="2">The sequence shown here is derived from an EMBL/GenBank/DDBJ whole genome shotgun (WGS) entry which is preliminary data.</text>
</comment>
<dbReference type="InterPro" id="IPR036388">
    <property type="entry name" value="WH-like_DNA-bd_sf"/>
</dbReference>
<sequence>MIAYHDRMRPGPTETFGRGDVRGDVLIAVLEAVVAQQWLDAAGIAAVCGLDEKVVRTSLDHLVNLGVISPSDDEEPGWRLIHPRAALGGLLAEREKLASFHMDELADARLLVDRLSGVFGGTGLHLDSPGIVTLHRREQVMERLAELGRDVRDEVCSFVTTQPSVEAAAEGRGLDQGLLERGVTLRMICIEAFYRDAAVAHHLLDSVSMGVKIRTRPTLPTRLLVFDRRVAVIPLDSEVAAEGAVVVEHSSIVHLFHSLFELVWKDSQPLTAKVPPSPLDGPRPMELAILNMLALGHKDEAIARATGQSTRTVRRVVAGIAVTLDARSRFDLALRAAARGWIDSPFE</sequence>
<dbReference type="Proteomes" id="UP000628079">
    <property type="component" value="Unassembled WGS sequence"/>
</dbReference>
<dbReference type="GO" id="GO:0006355">
    <property type="term" value="P:regulation of DNA-templated transcription"/>
    <property type="evidence" value="ECO:0007669"/>
    <property type="project" value="InterPro"/>
</dbReference>
<dbReference type="EMBL" id="BMEA01000001">
    <property type="protein sequence ID" value="GGB71385.1"/>
    <property type="molecule type" value="Genomic_DNA"/>
</dbReference>
<feature type="domain" description="HTH luxR-type" evidence="1">
    <location>
        <begin position="279"/>
        <end position="336"/>
    </location>
</feature>
<dbReference type="AlphaFoldDB" id="A0A8H9KRN7"/>
<dbReference type="PANTHER" id="PTHR34293:SF1">
    <property type="entry name" value="HTH-TYPE TRANSCRIPTIONAL REGULATOR TRMBL2"/>
    <property type="match status" value="1"/>
</dbReference>
<accession>A0A8H9KRN7</accession>
<dbReference type="Gene3D" id="1.10.10.10">
    <property type="entry name" value="Winged helix-like DNA-binding domain superfamily/Winged helix DNA-binding domain"/>
    <property type="match status" value="1"/>
</dbReference>
<dbReference type="GO" id="GO:0003677">
    <property type="term" value="F:DNA binding"/>
    <property type="evidence" value="ECO:0007669"/>
    <property type="project" value="InterPro"/>
</dbReference>
<evidence type="ECO:0000313" key="2">
    <source>
        <dbReference type="EMBL" id="GGB71385.1"/>
    </source>
</evidence>
<organism evidence="2 3">
    <name type="scientific">Knoellia flava</name>
    <dbReference type="NCBI Taxonomy" id="913969"/>
    <lineage>
        <taxon>Bacteria</taxon>
        <taxon>Bacillati</taxon>
        <taxon>Actinomycetota</taxon>
        <taxon>Actinomycetes</taxon>
        <taxon>Micrococcales</taxon>
        <taxon>Intrasporangiaceae</taxon>
        <taxon>Knoellia</taxon>
    </lineage>
</organism>
<proteinExistence type="predicted"/>
<dbReference type="InterPro" id="IPR016032">
    <property type="entry name" value="Sig_transdc_resp-reg_C-effctor"/>
</dbReference>
<evidence type="ECO:0000259" key="1">
    <source>
        <dbReference type="SMART" id="SM00421"/>
    </source>
</evidence>
<dbReference type="SMART" id="SM00421">
    <property type="entry name" value="HTH_LUXR"/>
    <property type="match status" value="1"/>
</dbReference>
<dbReference type="PANTHER" id="PTHR34293">
    <property type="entry name" value="HTH-TYPE TRANSCRIPTIONAL REGULATOR TRMBL2"/>
    <property type="match status" value="1"/>
</dbReference>
<reference evidence="2" key="2">
    <citation type="submission" date="2020-09" db="EMBL/GenBank/DDBJ databases">
        <authorList>
            <person name="Sun Q."/>
            <person name="Zhou Y."/>
        </authorList>
    </citation>
    <scope>NUCLEOTIDE SEQUENCE</scope>
    <source>
        <strain evidence="2">CGMCC 1.10749</strain>
    </source>
</reference>
<dbReference type="SUPFAM" id="SSF46894">
    <property type="entry name" value="C-terminal effector domain of the bipartite response regulators"/>
    <property type="match status" value="1"/>
</dbReference>
<gene>
    <name evidence="2" type="ORF">GCM10011314_08460</name>
</gene>
<evidence type="ECO:0000313" key="3">
    <source>
        <dbReference type="Proteomes" id="UP000628079"/>
    </source>
</evidence>
<dbReference type="InterPro" id="IPR000792">
    <property type="entry name" value="Tscrpt_reg_LuxR_C"/>
</dbReference>
<protein>
    <recommendedName>
        <fullName evidence="1">HTH luxR-type domain-containing protein</fullName>
    </recommendedName>
</protein>